<name>A0A6J5SDK1_9CAUD</name>
<protein>
    <submittedName>
        <fullName evidence="2">Uncharacterized protein</fullName>
    </submittedName>
</protein>
<organism evidence="2">
    <name type="scientific">uncultured Caudovirales phage</name>
    <dbReference type="NCBI Taxonomy" id="2100421"/>
    <lineage>
        <taxon>Viruses</taxon>
        <taxon>Duplodnaviria</taxon>
        <taxon>Heunggongvirae</taxon>
        <taxon>Uroviricota</taxon>
        <taxon>Caudoviricetes</taxon>
        <taxon>Peduoviridae</taxon>
        <taxon>Maltschvirus</taxon>
        <taxon>Maltschvirus maltsch</taxon>
    </lineage>
</organism>
<proteinExistence type="predicted"/>
<gene>
    <name evidence="2" type="ORF">UFOVP1414_65</name>
    <name evidence="1" type="ORF">UFOVP442_12</name>
</gene>
<evidence type="ECO:0000313" key="1">
    <source>
        <dbReference type="EMBL" id="CAB4142365.1"/>
    </source>
</evidence>
<dbReference type="EMBL" id="LR797380">
    <property type="protein sequence ID" value="CAB4211969.1"/>
    <property type="molecule type" value="Genomic_DNA"/>
</dbReference>
<evidence type="ECO:0000313" key="2">
    <source>
        <dbReference type="EMBL" id="CAB4211969.1"/>
    </source>
</evidence>
<dbReference type="EMBL" id="LR796419">
    <property type="protein sequence ID" value="CAB4142365.1"/>
    <property type="molecule type" value="Genomic_DNA"/>
</dbReference>
<accession>A0A6J5SDK1</accession>
<sequence length="111" mass="11466">MAIVPALLTASVQLGATAASIYTTPAQGQTLIKRAVFTNVDTSPRTITVHRVPVSGSASNANRVISSFRLSPGQSYVAVELANMVLNAGDSIQAFADTANLVNVTMSGFAL</sequence>
<reference evidence="2" key="1">
    <citation type="submission" date="2020-05" db="EMBL/GenBank/DDBJ databases">
        <authorList>
            <person name="Chiriac C."/>
            <person name="Salcher M."/>
            <person name="Ghai R."/>
            <person name="Kavagutti S V."/>
        </authorList>
    </citation>
    <scope>NUCLEOTIDE SEQUENCE</scope>
</reference>